<evidence type="ECO:0000313" key="3">
    <source>
        <dbReference type="Proteomes" id="UP000199615"/>
    </source>
</evidence>
<reference evidence="3" key="1">
    <citation type="submission" date="2016-10" db="EMBL/GenBank/DDBJ databases">
        <authorList>
            <person name="Varghese N."/>
            <person name="Submissions S."/>
        </authorList>
    </citation>
    <scope>NUCLEOTIDE SEQUENCE [LARGE SCALE GENOMIC DNA]</scope>
    <source>
        <strain evidence="3">DSM 123</strain>
    </source>
</reference>
<gene>
    <name evidence="2" type="ORF">SAMN05444123_101413</name>
</gene>
<dbReference type="Gene3D" id="3.90.226.10">
    <property type="entry name" value="2-enoyl-CoA Hydratase, Chain A, domain 1"/>
    <property type="match status" value="1"/>
</dbReference>
<dbReference type="RefSeq" id="WP_092681369.1">
    <property type="nucleotide sequence ID" value="NZ_FODT01000001.1"/>
</dbReference>
<dbReference type="Pfam" id="PF00378">
    <property type="entry name" value="ECH_1"/>
    <property type="match status" value="1"/>
</dbReference>
<sequence length="278" mass="30068">MFVDRDLSVERRESVAVMRLSRPERMNAMTPDMEAALRDAVEAANADPSVRVIVITGAGKAFCAGADLRAVKEGNYYEKQADLLRRADSTAAPYIGRFSYFSLSPKPIVAALNGAAVGVGITLALSCDLRVARSGAKLALSFSRLGLAAEEGVALLLPRLIGASAAMDLLLTGRTLTAEHGHNIGLITSIYDDDDFESAVLSNLQEMTTVCSPDAMRRIKSQVWDSVLCGYDEAVKRARIHIEESRQGNDFQEAVASFAEKRVPQYAGLSLSRDKQLV</sequence>
<evidence type="ECO:0000313" key="2">
    <source>
        <dbReference type="EMBL" id="SEO13606.1"/>
    </source>
</evidence>
<name>A0A1H8M8Y1_9BRAD</name>
<keyword evidence="3" id="KW-1185">Reference proteome</keyword>
<dbReference type="AlphaFoldDB" id="A0A1H8M8Y1"/>
<dbReference type="Proteomes" id="UP000199615">
    <property type="component" value="Unassembled WGS sequence"/>
</dbReference>
<dbReference type="InterPro" id="IPR029045">
    <property type="entry name" value="ClpP/crotonase-like_dom_sf"/>
</dbReference>
<comment type="similarity">
    <text evidence="1">Belongs to the enoyl-CoA hydratase/isomerase family.</text>
</comment>
<accession>A0A1H8M8Y1</accession>
<dbReference type="EMBL" id="FODT01000001">
    <property type="protein sequence ID" value="SEO13606.1"/>
    <property type="molecule type" value="Genomic_DNA"/>
</dbReference>
<organism evidence="2 3">
    <name type="scientific">Rhodopseudomonas pseudopalustris</name>
    <dbReference type="NCBI Taxonomy" id="1513892"/>
    <lineage>
        <taxon>Bacteria</taxon>
        <taxon>Pseudomonadati</taxon>
        <taxon>Pseudomonadota</taxon>
        <taxon>Alphaproteobacteria</taxon>
        <taxon>Hyphomicrobiales</taxon>
        <taxon>Nitrobacteraceae</taxon>
        <taxon>Rhodopseudomonas</taxon>
    </lineage>
</organism>
<evidence type="ECO:0000256" key="1">
    <source>
        <dbReference type="ARBA" id="ARBA00005254"/>
    </source>
</evidence>
<proteinExistence type="inferred from homology"/>
<dbReference type="InterPro" id="IPR051053">
    <property type="entry name" value="ECH/Chromodomain_protein"/>
</dbReference>
<dbReference type="GO" id="GO:0003824">
    <property type="term" value="F:catalytic activity"/>
    <property type="evidence" value="ECO:0007669"/>
    <property type="project" value="UniProtKB-ARBA"/>
</dbReference>
<protein>
    <submittedName>
        <fullName evidence="2">Enoyl-CoA hydratase/carnithine racemase</fullName>
    </submittedName>
</protein>
<dbReference type="PANTHER" id="PTHR43684:SF4">
    <property type="entry name" value="ENOYL-COA HYDRATASE_ISOMERASE FAMILY PROTEIN (AFU_ORTHOLOGUE AFUA_1G01890)"/>
    <property type="match status" value="1"/>
</dbReference>
<dbReference type="OrthoDB" id="9777711at2"/>
<dbReference type="CDD" id="cd06558">
    <property type="entry name" value="crotonase-like"/>
    <property type="match status" value="1"/>
</dbReference>
<dbReference type="SUPFAM" id="SSF52096">
    <property type="entry name" value="ClpP/crotonase"/>
    <property type="match status" value="1"/>
</dbReference>
<dbReference type="InterPro" id="IPR001753">
    <property type="entry name" value="Enoyl-CoA_hydra/iso"/>
</dbReference>
<dbReference type="PANTHER" id="PTHR43684">
    <property type="match status" value="1"/>
</dbReference>